<keyword evidence="6 13" id="KW-0067">ATP-binding</keyword>
<feature type="binding site" evidence="13">
    <location>
        <position position="667"/>
    </location>
    <ligand>
        <name>ATP</name>
        <dbReference type="ChEBI" id="CHEBI:30616"/>
    </ligand>
</feature>
<comment type="similarity">
    <text evidence="11 13">Belongs to the class-I aminoacyl-tRNA synthetase family. ValS type 1 subfamily.</text>
</comment>
<dbReference type="Pfam" id="PF08264">
    <property type="entry name" value="Anticodon_1"/>
    <property type="match status" value="1"/>
</dbReference>
<dbReference type="NCBIfam" id="TIGR00550">
    <property type="entry name" value="nadA"/>
    <property type="match status" value="1"/>
</dbReference>
<dbReference type="CDD" id="cd07962">
    <property type="entry name" value="Anticodon_Ia_Val"/>
    <property type="match status" value="1"/>
</dbReference>
<dbReference type="InterPro" id="IPR009008">
    <property type="entry name" value="Val/Leu/Ile-tRNA-synth_edit"/>
</dbReference>
<dbReference type="GO" id="GO:0005524">
    <property type="term" value="F:ATP binding"/>
    <property type="evidence" value="ECO:0007669"/>
    <property type="project" value="UniProtKB-UniRule"/>
</dbReference>
<dbReference type="PANTHER" id="PTHR11946">
    <property type="entry name" value="VALYL-TRNA SYNTHETASES"/>
    <property type="match status" value="1"/>
</dbReference>
<evidence type="ECO:0000256" key="10">
    <source>
        <dbReference type="ARBA" id="ARBA00047552"/>
    </source>
</evidence>
<feature type="domain" description="Methionyl/Valyl/Leucyl/Isoleucyl-tRNA synthetase anticodon-binding" evidence="16">
    <location>
        <begin position="747"/>
        <end position="894"/>
    </location>
</feature>
<dbReference type="InterPro" id="IPR023066">
    <property type="entry name" value="Quinolinate_synth_type2"/>
</dbReference>
<dbReference type="SUPFAM" id="SSF47323">
    <property type="entry name" value="Anticodon-binding domain of a subclass of class I aminoacyl-tRNA synthetases"/>
    <property type="match status" value="1"/>
</dbReference>
<feature type="binding site" evidence="12">
    <location>
        <position position="1237"/>
    </location>
    <ligand>
        <name>iminosuccinate</name>
        <dbReference type="ChEBI" id="CHEBI:77875"/>
    </ligand>
</feature>
<keyword evidence="7 13" id="KW-0648">Protein biosynthesis</keyword>
<keyword evidence="9 13" id="KW-0030">Aminoacyl-tRNA synthetase</keyword>
<dbReference type="FunFam" id="3.40.50.620:FF:000032">
    <property type="entry name" value="Valine--tRNA ligase"/>
    <property type="match status" value="1"/>
</dbReference>
<gene>
    <name evidence="12" type="primary">nadA</name>
    <name evidence="13" type="synonym">valS</name>
    <name evidence="18" type="ORF">ruthe_02584</name>
</gene>
<proteinExistence type="inferred from homology"/>
<dbReference type="STRING" id="1123069.ruthe_02584"/>
<dbReference type="SUPFAM" id="SSF52374">
    <property type="entry name" value="Nucleotidylyl transferase"/>
    <property type="match status" value="1"/>
</dbReference>
<keyword evidence="12" id="KW-0004">4Fe-4S</keyword>
<keyword evidence="12" id="KW-0808">Transferase</keyword>
<evidence type="ECO:0000256" key="11">
    <source>
        <dbReference type="ARBA" id="ARBA00060830"/>
    </source>
</evidence>
<dbReference type="Gene3D" id="3.40.50.620">
    <property type="entry name" value="HUPs"/>
    <property type="match status" value="2"/>
</dbReference>
<evidence type="ECO:0000259" key="15">
    <source>
        <dbReference type="Pfam" id="PF00133"/>
    </source>
</evidence>
<evidence type="ECO:0000313" key="19">
    <source>
        <dbReference type="Proteomes" id="UP000015346"/>
    </source>
</evidence>
<dbReference type="GO" id="GO:0009435">
    <property type="term" value="P:NAD+ biosynthetic process"/>
    <property type="evidence" value="ECO:0007669"/>
    <property type="project" value="UniProtKB-UniRule"/>
</dbReference>
<protein>
    <recommendedName>
        <fullName evidence="12 13">Multifunctional fusion protein</fullName>
    </recommendedName>
    <domain>
        <recommendedName>
            <fullName evidence="13">Valine--tRNA ligase</fullName>
            <ecNumber evidence="13">6.1.1.9</ecNumber>
        </recommendedName>
        <alternativeName>
            <fullName evidence="13">Valyl-tRNA synthetase</fullName>
            <shortName evidence="13">ValRS</shortName>
        </alternativeName>
    </domain>
    <domain>
        <recommendedName>
            <fullName evidence="12">Quinolinate synthase</fullName>
            <ecNumber evidence="12">2.5.1.72</ecNumber>
        </recommendedName>
    </domain>
</protein>
<dbReference type="InterPro" id="IPR013155">
    <property type="entry name" value="M/V/L/I-tRNA-synth_anticd-bd"/>
</dbReference>
<dbReference type="GO" id="GO:0005829">
    <property type="term" value="C:cytosol"/>
    <property type="evidence" value="ECO:0007669"/>
    <property type="project" value="TreeGrafter"/>
</dbReference>
<dbReference type="InterPro" id="IPR002303">
    <property type="entry name" value="Valyl-tRNA_ligase"/>
</dbReference>
<dbReference type="GO" id="GO:0008987">
    <property type="term" value="F:quinolinate synthetase A activity"/>
    <property type="evidence" value="ECO:0007669"/>
    <property type="project" value="UniProtKB-UniRule"/>
</dbReference>
<dbReference type="FunFam" id="1.10.287.380:FF:000001">
    <property type="entry name" value="Valine--tRNA ligase"/>
    <property type="match status" value="1"/>
</dbReference>
<comment type="domain">
    <text evidence="13">ValRS has two distinct active sites: one for aminoacylation and one for editing. The misactivated threonine is translocated from the active site to the editing site.</text>
</comment>
<comment type="function">
    <text evidence="12">Catalyzes the condensation of iminoaspartate with dihydroxyacetone phosphate to form quinolinate.</text>
</comment>
<dbReference type="NCBIfam" id="NF006878">
    <property type="entry name" value="PRK09375.1-2"/>
    <property type="match status" value="1"/>
</dbReference>
<dbReference type="Pfam" id="PF10458">
    <property type="entry name" value="Val_tRNA-synt_C"/>
    <property type="match status" value="1"/>
</dbReference>
<evidence type="ECO:0000256" key="3">
    <source>
        <dbReference type="ARBA" id="ARBA00022490"/>
    </source>
</evidence>
<dbReference type="Gene3D" id="1.10.730.10">
    <property type="entry name" value="Isoleucyl-tRNA Synthetase, Domain 1"/>
    <property type="match status" value="1"/>
</dbReference>
<feature type="domain" description="Aminoacyl-tRNA synthetase class Ia" evidence="15">
    <location>
        <begin position="18"/>
        <end position="483"/>
    </location>
</feature>
<dbReference type="EC" id="2.5.1.72" evidence="12"/>
<comment type="function">
    <text evidence="13">Catalyzes the attachment of valine to tRNA(Val). As ValRS can inadvertently accommodate and process structurally similar amino acids such as threonine, to avoid such errors, it has a 'posttransfer' editing activity that hydrolyzes mischarged Thr-tRNA(Val) in a tRNA-dependent manner.</text>
</comment>
<dbReference type="HOGENOM" id="CLU_001493_0_2_5"/>
<comment type="catalytic activity">
    <reaction evidence="12">
        <text>iminosuccinate + dihydroxyacetone phosphate = quinolinate + phosphate + 2 H2O + H(+)</text>
        <dbReference type="Rhea" id="RHEA:25888"/>
        <dbReference type="ChEBI" id="CHEBI:15377"/>
        <dbReference type="ChEBI" id="CHEBI:15378"/>
        <dbReference type="ChEBI" id="CHEBI:29959"/>
        <dbReference type="ChEBI" id="CHEBI:43474"/>
        <dbReference type="ChEBI" id="CHEBI:57642"/>
        <dbReference type="ChEBI" id="CHEBI:77875"/>
        <dbReference type="EC" id="2.5.1.72"/>
    </reaction>
</comment>
<comment type="pathway">
    <text evidence="12">Cofactor biosynthesis; NAD(+) biosynthesis; quinolinate from iminoaspartate: step 1/1.</text>
</comment>
<dbReference type="Pfam" id="PF00133">
    <property type="entry name" value="tRNA-synt_1"/>
    <property type="match status" value="2"/>
</dbReference>
<dbReference type="HAMAP" id="MF_02004">
    <property type="entry name" value="Val_tRNA_synth_type1"/>
    <property type="match status" value="1"/>
</dbReference>
<comment type="caution">
    <text evidence="18">The sequence shown here is derived from an EMBL/GenBank/DDBJ whole genome shotgun (WGS) entry which is preliminary data.</text>
</comment>
<feature type="coiled-coil region" evidence="13">
    <location>
        <begin position="956"/>
        <end position="1018"/>
    </location>
</feature>
<evidence type="ECO:0000256" key="5">
    <source>
        <dbReference type="ARBA" id="ARBA00022741"/>
    </source>
</evidence>
<comment type="subcellular location">
    <subcellularLocation>
        <location evidence="1 13">Cytoplasm</location>
    </subcellularLocation>
</comment>
<dbReference type="Gene3D" id="3.90.740.10">
    <property type="entry name" value="Valyl/Leucyl/Isoleucyl-tRNA synthetase, editing domain"/>
    <property type="match status" value="1"/>
</dbReference>
<dbReference type="PRINTS" id="PR00986">
    <property type="entry name" value="TRNASYNTHVAL"/>
</dbReference>
<keyword evidence="12" id="KW-0411">Iron-sulfur</keyword>
<dbReference type="InterPro" id="IPR014729">
    <property type="entry name" value="Rossmann-like_a/b/a_fold"/>
</dbReference>
<comment type="subunit">
    <text evidence="2 13">Monomer.</text>
</comment>
<keyword evidence="12" id="KW-0479">Metal-binding</keyword>
<evidence type="ECO:0000256" key="8">
    <source>
        <dbReference type="ARBA" id="ARBA00023054"/>
    </source>
</evidence>
<dbReference type="InterPro" id="IPR037118">
    <property type="entry name" value="Val-tRNA_synth_C_sf"/>
</dbReference>
<evidence type="ECO:0000256" key="6">
    <source>
        <dbReference type="ARBA" id="ARBA00022840"/>
    </source>
</evidence>
<dbReference type="GO" id="GO:0002161">
    <property type="term" value="F:aminoacyl-tRNA deacylase activity"/>
    <property type="evidence" value="ECO:0007669"/>
    <property type="project" value="InterPro"/>
</dbReference>
<dbReference type="SUPFAM" id="SSF142754">
    <property type="entry name" value="NadA-like"/>
    <property type="match status" value="1"/>
</dbReference>
<evidence type="ECO:0000256" key="9">
    <source>
        <dbReference type="ARBA" id="ARBA00023146"/>
    </source>
</evidence>
<dbReference type="OrthoDB" id="9810365at2"/>
<dbReference type="UniPathway" id="UPA00253">
    <property type="reaction ID" value="UER00327"/>
</dbReference>
<accession>S9QW30</accession>
<comment type="domain">
    <text evidence="13">The C-terminal coiled-coil domain is crucial for aminoacylation activity.</text>
</comment>
<dbReference type="Pfam" id="PF02445">
    <property type="entry name" value="NadA"/>
    <property type="match status" value="1"/>
</dbReference>
<dbReference type="GO" id="GO:0006438">
    <property type="term" value="P:valyl-tRNA aminoacylation"/>
    <property type="evidence" value="ECO:0007669"/>
    <property type="project" value="UniProtKB-UniRule"/>
</dbReference>
<dbReference type="PATRIC" id="fig|1123069.3.peg.2561"/>
<keyword evidence="4 13" id="KW-0436">Ligase</keyword>
<keyword evidence="12" id="KW-0662">Pyridine nucleotide biosynthesis</keyword>
<reference evidence="18 19" key="1">
    <citation type="journal article" date="2013" name="Stand. Genomic Sci.">
        <title>Genome sequence of the reddish-pigmented Rubellimicrobium thermophilum type strain (DSM 16684(T)), a member of the Roseobacter clade.</title>
        <authorList>
            <person name="Fiebig A."/>
            <person name="Riedel T."/>
            <person name="Gronow S."/>
            <person name="Petersen J."/>
            <person name="Klenk H.P."/>
            <person name="Goker M."/>
        </authorList>
    </citation>
    <scope>NUCLEOTIDE SEQUENCE [LARGE SCALE GENOMIC DNA]</scope>
    <source>
        <strain evidence="18 19">DSM 16684</strain>
    </source>
</reference>
<evidence type="ECO:0000256" key="4">
    <source>
        <dbReference type="ARBA" id="ARBA00022598"/>
    </source>
</evidence>
<dbReference type="NCBIfam" id="NF006879">
    <property type="entry name" value="PRK09375.1-4"/>
    <property type="match status" value="1"/>
</dbReference>
<feature type="binding site" evidence="12">
    <location>
        <begin position="1305"/>
        <end position="1307"/>
    </location>
    <ligand>
        <name>iminosuccinate</name>
        <dbReference type="ChEBI" id="CHEBI:77875"/>
    </ligand>
</feature>
<dbReference type="InterPro" id="IPR033705">
    <property type="entry name" value="Anticodon_Ia_Val"/>
</dbReference>
<evidence type="ECO:0000259" key="17">
    <source>
        <dbReference type="Pfam" id="PF10458"/>
    </source>
</evidence>
<evidence type="ECO:0000256" key="2">
    <source>
        <dbReference type="ARBA" id="ARBA00011245"/>
    </source>
</evidence>
<feature type="domain" description="Valyl-tRNA synthetase tRNA-binding arm" evidence="17">
    <location>
        <begin position="951"/>
        <end position="1016"/>
    </location>
</feature>
<dbReference type="GO" id="GO:0051539">
    <property type="term" value="F:4 iron, 4 sulfur cluster binding"/>
    <property type="evidence" value="ECO:0007669"/>
    <property type="project" value="UniProtKB-KW"/>
</dbReference>
<dbReference type="Gene3D" id="3.40.50.10800">
    <property type="entry name" value="NadA-like"/>
    <property type="match status" value="3"/>
</dbReference>
<organism evidence="18 19">
    <name type="scientific">Rubellimicrobium thermophilum DSM 16684</name>
    <dbReference type="NCBI Taxonomy" id="1123069"/>
    <lineage>
        <taxon>Bacteria</taxon>
        <taxon>Pseudomonadati</taxon>
        <taxon>Pseudomonadota</taxon>
        <taxon>Alphaproteobacteria</taxon>
        <taxon>Rhodobacterales</taxon>
        <taxon>Roseobacteraceae</taxon>
        <taxon>Rubellimicrobium</taxon>
    </lineage>
</organism>
<evidence type="ECO:0000313" key="18">
    <source>
        <dbReference type="EMBL" id="EPX83787.1"/>
    </source>
</evidence>
<dbReference type="EMBL" id="AOLV01000029">
    <property type="protein sequence ID" value="EPX83787.1"/>
    <property type="molecule type" value="Genomic_DNA"/>
</dbReference>
<feature type="binding site" evidence="12">
    <location>
        <position position="1279"/>
    </location>
    <ligand>
        <name>[4Fe-4S] cluster</name>
        <dbReference type="ChEBI" id="CHEBI:49883"/>
    </ligand>
</feature>
<sequence>MGMDKTFAAAEAEARIRALWEEAGAFRAGVNARPGAEAFSVVLPPPNVTGSLHMGHAFNATLQDILVRWHRMKGHDVLWQPGTDHAGIATQMVVERELAKQGRRRTDFTREAFVDLVWQQKARSGGAIRAQLDRLGASCDWSREAFTMDPSFQEAVLEVFVRWYEEGLIFRGQRLVNWDPHFETAISDLEVENREIQGHMWHFRYPLAGGETYLHVERDAEGRILLEEERDWIAIATTRPETMLGDGAVAVHPSDARYAPIIGKLCEIPVGPKGQRRLIPIIADDYPDPAFGSGAVKITGAHDFNDYKVAQRHGLPLYRLMDTKGRMRSDGLPYEDSVAIAVAIARGERPAGDVSQVNLVPEEMRGLDRFEARRLIVSQIEAEGLSVMTDSADGPVPLVESKVIMQPFGDRSGVVIEPMLTDQWFVDTARIVRPAIDAVREGRTAILPERDAKVYFNWLENIEPWCISRQLWWGHRIPVWYGFDLSPGAFRDEQGDDALDEIEIMDLLLDRDFVAETPVHRCGRSFEAVAESFLSEIADLPAPLNHARVIEVEDRHAAAEAFARALADYNLSQDPTRLVYPVWRDPDVLDTWFSSGIWPIGTLGWPADTPALRRYYPTSVLVTGFDIIFFWVARMMMMQLALVGEVPFRTVYVHALVRDEKGRKMSKSVGNVIDPIELIDEYGADAVRFTLAAMAAMGRDLRLSKDRVAGYRNFGTKLWNAHRFAEMNGVFEIPRRAAPPAATAPVNRWILGETARAAEAVEAALGAFRFDEAARALHAFVWGVVCDWYVEFSKPLLGGGDAALKAETQAVMGWVLDRCLILMHPFMPFVTETLWQQTGPREGLLAHAEWPDLRAVDLVDPAAEAEMRWTVALIEGIRSVRAQMNVPAGLTVPVVMAEADAAARTALARNGALIRRLARIEEPVEGAVPRGSVTVPVPGAVFALPLQGLIDIAAETARMQKALRKAETEAAALRGRLGNPGFLASAPEEVVEETRGSLAAREAEIEQIRSALARLAEAGGMRPVGPAAVHADLQSPRRGDRKPALGEGRARATRPVTGAEGGPLMDQITDIRAELGRHYDLAPSLTLAEETRPLYERMKRVVPFADWAMHAPYVVAINRLKRERNAVILAHNYMTPQIYHGIADVVGDSLQLAVRAAETEADVIVQCGVHFMAETSKILSPDKTVLIPDRDAGCSLAESITPEGVEALRLRHPGAPVVSYVNTSAAVKAVSDICCTSANALQIVEALEADTVIMTPDRYLAQNVARQSRKRIVYWPGSCMVHELYTAEELRAYRQDQPDLTIIAHPECPPEVVAEADFTGSTAGIIRWVRDRRPARALLVTECSMAANIADELPEVEFARPCHLCPHMKRITLEKVLWSLHSMTGTVEVPPEIAAPARQAVQRMIDLSRRLGL</sequence>
<comment type="cofactor">
    <cofactor evidence="12">
        <name>[4Fe-4S] cluster</name>
        <dbReference type="ChEBI" id="CHEBI:49883"/>
    </cofactor>
    <text evidence="12">Binds 1 [4Fe-4S] cluster per subunit.</text>
</comment>
<feature type="region of interest" description="Disordered" evidence="14">
    <location>
        <begin position="1027"/>
        <end position="1063"/>
    </location>
</feature>
<keyword evidence="3 13" id="KW-0963">Cytoplasm</keyword>
<dbReference type="InterPro" id="IPR003473">
    <property type="entry name" value="NadA"/>
</dbReference>
<dbReference type="GO" id="GO:0004832">
    <property type="term" value="F:valine-tRNA ligase activity"/>
    <property type="evidence" value="ECO:0007669"/>
    <property type="project" value="UniProtKB-UniRule"/>
</dbReference>
<dbReference type="InterPro" id="IPR009080">
    <property type="entry name" value="tRNAsynth_Ia_anticodon-bd"/>
</dbReference>
<dbReference type="InterPro" id="IPR010978">
    <property type="entry name" value="tRNA-bd_arm"/>
</dbReference>
<feature type="binding site" evidence="12">
    <location>
        <position position="1365"/>
    </location>
    <ligand>
        <name>[4Fe-4S] cluster</name>
        <dbReference type="ChEBI" id="CHEBI:49883"/>
    </ligand>
</feature>
<keyword evidence="5 13" id="KW-0547">Nucleotide-binding</keyword>
<feature type="binding site" evidence="12">
    <location>
        <position position="1322"/>
    </location>
    <ligand>
        <name>iminosuccinate</name>
        <dbReference type="ChEBI" id="CHEBI:77875"/>
    </ligand>
</feature>
<feature type="short sequence motif" description="'HIGH' region" evidence="13">
    <location>
        <begin position="46"/>
        <end position="56"/>
    </location>
</feature>
<dbReference type="InterPro" id="IPR001412">
    <property type="entry name" value="aa-tRNA-synth_I_CS"/>
</dbReference>
<dbReference type="InterPro" id="IPR019499">
    <property type="entry name" value="Val-tRNA_synth_tRNA-bd"/>
</dbReference>
<dbReference type="HAMAP" id="MF_00568">
    <property type="entry name" value="NadA_type2"/>
    <property type="match status" value="1"/>
</dbReference>
<feature type="binding site" evidence="12">
    <location>
        <position position="1149"/>
    </location>
    <ligand>
        <name>iminosuccinate</name>
        <dbReference type="ChEBI" id="CHEBI:77875"/>
    </ligand>
</feature>
<evidence type="ECO:0000256" key="13">
    <source>
        <dbReference type="HAMAP-Rule" id="MF_02004"/>
    </source>
</evidence>
<dbReference type="InterPro" id="IPR002300">
    <property type="entry name" value="aa-tRNA-synth_Ia"/>
</dbReference>
<dbReference type="GO" id="GO:0046872">
    <property type="term" value="F:metal ion binding"/>
    <property type="evidence" value="ECO:0007669"/>
    <property type="project" value="UniProtKB-KW"/>
</dbReference>
<dbReference type="PANTHER" id="PTHR11946:SF93">
    <property type="entry name" value="VALINE--TRNA LIGASE, CHLOROPLASTIC_MITOCHONDRIAL 2"/>
    <property type="match status" value="1"/>
</dbReference>
<evidence type="ECO:0000256" key="1">
    <source>
        <dbReference type="ARBA" id="ARBA00004496"/>
    </source>
</evidence>
<dbReference type="SUPFAM" id="SSF46589">
    <property type="entry name" value="tRNA-binding arm"/>
    <property type="match status" value="1"/>
</dbReference>
<dbReference type="Proteomes" id="UP000015346">
    <property type="component" value="Unassembled WGS sequence"/>
</dbReference>
<dbReference type="InterPro" id="IPR036094">
    <property type="entry name" value="NadA_sf"/>
</dbReference>
<dbReference type="CDD" id="cd00817">
    <property type="entry name" value="ValRS_core"/>
    <property type="match status" value="1"/>
</dbReference>
<feature type="binding site" evidence="12">
    <location>
        <position position="1194"/>
    </location>
    <ligand>
        <name>[4Fe-4S] cluster</name>
        <dbReference type="ChEBI" id="CHEBI:49883"/>
    </ligand>
</feature>
<evidence type="ECO:0000256" key="12">
    <source>
        <dbReference type="HAMAP-Rule" id="MF_00568"/>
    </source>
</evidence>
<keyword evidence="19" id="KW-1185">Reference proteome</keyword>
<feature type="short sequence motif" description="'KMSKS' region" evidence="13">
    <location>
        <begin position="664"/>
        <end position="668"/>
    </location>
</feature>
<dbReference type="SMR" id="S9QW30"/>
<evidence type="ECO:0000259" key="16">
    <source>
        <dbReference type="Pfam" id="PF08264"/>
    </source>
</evidence>
<dbReference type="NCBIfam" id="NF004349">
    <property type="entry name" value="PRK05729.1"/>
    <property type="match status" value="1"/>
</dbReference>
<name>S9QW30_9RHOB</name>
<dbReference type="SUPFAM" id="SSF50677">
    <property type="entry name" value="ValRS/IleRS/LeuRS editing domain"/>
    <property type="match status" value="1"/>
</dbReference>
<dbReference type="Gene3D" id="1.10.287.380">
    <property type="entry name" value="Valyl-tRNA synthetase, C-terminal domain"/>
    <property type="match status" value="1"/>
</dbReference>
<evidence type="ECO:0000256" key="7">
    <source>
        <dbReference type="ARBA" id="ARBA00022917"/>
    </source>
</evidence>
<keyword evidence="12" id="KW-0408">Iron</keyword>
<feature type="binding site" evidence="12">
    <location>
        <begin position="1220"/>
        <end position="1222"/>
    </location>
    <ligand>
        <name>iminosuccinate</name>
        <dbReference type="ChEBI" id="CHEBI:77875"/>
    </ligand>
</feature>
<feature type="compositionally biased region" description="Basic and acidic residues" evidence="14">
    <location>
        <begin position="1035"/>
        <end position="1050"/>
    </location>
</feature>
<comment type="catalytic activity">
    <reaction evidence="10 13">
        <text>tRNA(Val) + L-valine + ATP = L-valyl-tRNA(Val) + AMP + diphosphate</text>
        <dbReference type="Rhea" id="RHEA:10704"/>
        <dbReference type="Rhea" id="RHEA-COMP:9672"/>
        <dbReference type="Rhea" id="RHEA-COMP:9708"/>
        <dbReference type="ChEBI" id="CHEBI:30616"/>
        <dbReference type="ChEBI" id="CHEBI:33019"/>
        <dbReference type="ChEBI" id="CHEBI:57762"/>
        <dbReference type="ChEBI" id="CHEBI:78442"/>
        <dbReference type="ChEBI" id="CHEBI:78537"/>
        <dbReference type="ChEBI" id="CHEBI:456215"/>
        <dbReference type="EC" id="6.1.1.9"/>
    </reaction>
</comment>
<dbReference type="EC" id="6.1.1.9" evidence="13"/>
<comment type="similarity">
    <text evidence="12">Belongs to the quinolinate synthase family. Type 2 subfamily.</text>
</comment>
<dbReference type="PROSITE" id="PS00178">
    <property type="entry name" value="AA_TRNA_LIGASE_I"/>
    <property type="match status" value="1"/>
</dbReference>
<feature type="binding site" evidence="12">
    <location>
        <position position="1131"/>
    </location>
    <ligand>
        <name>iminosuccinate</name>
        <dbReference type="ChEBI" id="CHEBI:77875"/>
    </ligand>
</feature>
<feature type="domain" description="Aminoacyl-tRNA synthetase class Ia" evidence="15">
    <location>
        <begin position="583"/>
        <end position="704"/>
    </location>
</feature>
<keyword evidence="8 13" id="KW-0175">Coiled coil</keyword>
<evidence type="ECO:0000256" key="14">
    <source>
        <dbReference type="SAM" id="MobiDB-lite"/>
    </source>
</evidence>